<keyword evidence="6" id="KW-0677">Repeat</keyword>
<dbReference type="PANTHER" id="PTHR11709">
    <property type="entry name" value="MULTI-COPPER OXIDASE"/>
    <property type="match status" value="1"/>
</dbReference>
<evidence type="ECO:0000256" key="9">
    <source>
        <dbReference type="ARBA" id="ARBA00049340"/>
    </source>
</evidence>
<dbReference type="GO" id="GO:0050421">
    <property type="term" value="F:nitrite reductase (NO-forming) activity"/>
    <property type="evidence" value="ECO:0007669"/>
    <property type="project" value="UniProtKB-EC"/>
</dbReference>
<evidence type="ECO:0000256" key="10">
    <source>
        <dbReference type="PIRSR" id="PIRSR601287-1"/>
    </source>
</evidence>
<feature type="binding site" description="type 1 copper site" evidence="10">
    <location>
        <position position="164"/>
    </location>
    <ligand>
        <name>Cu cation</name>
        <dbReference type="ChEBI" id="CHEBI:23378"/>
        <label>1</label>
    </ligand>
</feature>
<protein>
    <recommendedName>
        <fullName evidence="4">Copper-containing nitrite reductase</fullName>
        <ecNumber evidence="3">1.7.2.1</ecNumber>
    </recommendedName>
</protein>
<dbReference type="Pfam" id="PF07732">
    <property type="entry name" value="Cu-oxidase_3"/>
    <property type="match status" value="1"/>
</dbReference>
<name>A0A9Q4C4I1_9EURY</name>
<keyword evidence="7 13" id="KW-0560">Oxidoreductase</keyword>
<feature type="region of interest" description="Disordered" evidence="11">
    <location>
        <begin position="338"/>
        <end position="367"/>
    </location>
</feature>
<dbReference type="Gene3D" id="2.60.40.420">
    <property type="entry name" value="Cupredoxins - blue copper proteins"/>
    <property type="match status" value="2"/>
</dbReference>
<evidence type="ECO:0000313" key="13">
    <source>
        <dbReference type="EMBL" id="MCX2819702.1"/>
    </source>
</evidence>
<dbReference type="FunFam" id="2.60.40.420:FF:000093">
    <property type="entry name" value="Copper-containing nitrite reductase"/>
    <property type="match status" value="1"/>
</dbReference>
<comment type="cofactor">
    <cofactor evidence="1 10">
        <name>Cu(+)</name>
        <dbReference type="ChEBI" id="CHEBI:49552"/>
    </cofactor>
</comment>
<comment type="subunit">
    <text evidence="2">Homotrimer.</text>
</comment>
<dbReference type="CDD" id="cd11020">
    <property type="entry name" value="CuRO_1_CuNIR"/>
    <property type="match status" value="1"/>
</dbReference>
<dbReference type="EC" id="1.7.2.1" evidence="3"/>
<evidence type="ECO:0000313" key="14">
    <source>
        <dbReference type="Proteomes" id="UP001149411"/>
    </source>
</evidence>
<dbReference type="CDD" id="cd04208">
    <property type="entry name" value="CuRO_2_CuNIR"/>
    <property type="match status" value="1"/>
</dbReference>
<evidence type="ECO:0000256" key="3">
    <source>
        <dbReference type="ARBA" id="ARBA00011882"/>
    </source>
</evidence>
<evidence type="ECO:0000256" key="11">
    <source>
        <dbReference type="SAM" id="MobiDB-lite"/>
    </source>
</evidence>
<keyword evidence="14" id="KW-1185">Reference proteome</keyword>
<comment type="caution">
    <text evidence="13">The sequence shown here is derived from an EMBL/GenBank/DDBJ whole genome shotgun (WGS) entry which is preliminary data.</text>
</comment>
<keyword evidence="8 10" id="KW-0186">Copper</keyword>
<feature type="binding site" description="type 1 copper site" evidence="10">
    <location>
        <position position="124"/>
    </location>
    <ligand>
        <name>Cu cation</name>
        <dbReference type="ChEBI" id="CHEBI:23378"/>
        <label>1</label>
    </ligand>
</feature>
<feature type="binding site" description="type 1 copper site" evidence="10">
    <location>
        <position position="323"/>
    </location>
    <ligand>
        <name>Cu cation</name>
        <dbReference type="ChEBI" id="CHEBI:23378"/>
        <label>1</label>
    </ligand>
</feature>
<dbReference type="NCBIfam" id="TIGR02376">
    <property type="entry name" value="Cu_nitrite_red"/>
    <property type="match status" value="1"/>
</dbReference>
<keyword evidence="5 10" id="KW-0479">Metal-binding</keyword>
<evidence type="ECO:0000256" key="7">
    <source>
        <dbReference type="ARBA" id="ARBA00023002"/>
    </source>
</evidence>
<dbReference type="PRINTS" id="PR00695">
    <property type="entry name" value="CUNO2RDTASE"/>
</dbReference>
<feature type="compositionally biased region" description="Gly residues" evidence="11">
    <location>
        <begin position="356"/>
        <end position="367"/>
    </location>
</feature>
<dbReference type="InterPro" id="IPR011707">
    <property type="entry name" value="Cu-oxidase-like_N"/>
</dbReference>
<reference evidence="13" key="1">
    <citation type="submission" date="2022-09" db="EMBL/GenBank/DDBJ databases">
        <title>Haloadaptaus new haloarchaeum isolated from saline soil.</title>
        <authorList>
            <person name="Duran-Viseras A."/>
            <person name="Sanchez-Porro C."/>
            <person name="Ventosa A."/>
        </authorList>
    </citation>
    <scope>NUCLEOTIDE SEQUENCE</scope>
    <source>
        <strain evidence="13">F3-133</strain>
    </source>
</reference>
<gene>
    <name evidence="13" type="primary">nirK</name>
    <name evidence="13" type="ORF">EGH25_10120</name>
</gene>
<dbReference type="PROSITE" id="PS51318">
    <property type="entry name" value="TAT"/>
    <property type="match status" value="1"/>
</dbReference>
<dbReference type="EMBL" id="RKLV01000011">
    <property type="protein sequence ID" value="MCX2819702.1"/>
    <property type="molecule type" value="Genomic_DNA"/>
</dbReference>
<dbReference type="RefSeq" id="WP_266088206.1">
    <property type="nucleotide sequence ID" value="NZ_RKLV01000011.1"/>
</dbReference>
<evidence type="ECO:0000256" key="8">
    <source>
        <dbReference type="ARBA" id="ARBA00023008"/>
    </source>
</evidence>
<dbReference type="PANTHER" id="PTHR11709:SF394">
    <property type="entry name" value="FI03373P-RELATED"/>
    <property type="match status" value="1"/>
</dbReference>
<dbReference type="InterPro" id="IPR001287">
    <property type="entry name" value="NO2-reductase_Cu"/>
</dbReference>
<dbReference type="InterPro" id="IPR045087">
    <property type="entry name" value="Cu-oxidase_fam"/>
</dbReference>
<dbReference type="InterPro" id="IPR008972">
    <property type="entry name" value="Cupredoxin"/>
</dbReference>
<sequence length="367" mass="39741">MVDIPASRRDLMKGIGLGTGMLASGSLAEGAVGKVKEQMEQAEAKASESVAADPTDIPEPIDRFEPKTHEVELVCEEVTAEIESGVTFNYMTFGGEVPGPMIRVREGDTIDLTIRNPDRNNKPHNVDFHACYGTGGGAEATTIAPGEVERLRFKAMYPGSFIYHCAVATMDFHISSGMFGMILVEPREGLPEVDHEFYLGQHEVYTDKDKGKEGHHGFDFEAMKAEEPTYVLLNGEEYAYTADNKGPLKVETGDTARVFLVTGGPNVTSNFHPIGNVWSKSWAEGAIESEPEINVQTKPVAPGSCFIGEMEFPVPETVKLVDHALSRVVHKGMMAEIKAEGEPDREIFDPNPDESNGGGGDGGEGGY</sequence>
<feature type="binding site" description="type 1 copper site" evidence="10">
    <location>
        <position position="129"/>
    </location>
    <ligand>
        <name>Cu cation</name>
        <dbReference type="ChEBI" id="CHEBI:23378"/>
        <label>1</label>
    </ligand>
</feature>
<dbReference type="InterPro" id="IPR006311">
    <property type="entry name" value="TAT_signal"/>
</dbReference>
<dbReference type="Proteomes" id="UP001149411">
    <property type="component" value="Unassembled WGS sequence"/>
</dbReference>
<feature type="binding site" description="type 1 copper site" evidence="10">
    <location>
        <position position="165"/>
    </location>
    <ligand>
        <name>Cu cation</name>
        <dbReference type="ChEBI" id="CHEBI:23378"/>
        <label>1</label>
    </ligand>
</feature>
<proteinExistence type="predicted"/>
<dbReference type="GO" id="GO:0005507">
    <property type="term" value="F:copper ion binding"/>
    <property type="evidence" value="ECO:0007669"/>
    <property type="project" value="InterPro"/>
</dbReference>
<feature type="binding site" description="type 2 copper site" evidence="10">
    <location>
        <position position="173"/>
    </location>
    <ligand>
        <name>Cu cation</name>
        <dbReference type="ChEBI" id="CHEBI:23378"/>
        <label>2</label>
    </ligand>
</feature>
<organism evidence="13 14">
    <name type="scientific">Halorutilus salinus</name>
    <dbReference type="NCBI Taxonomy" id="2487751"/>
    <lineage>
        <taxon>Archaea</taxon>
        <taxon>Methanobacteriati</taxon>
        <taxon>Methanobacteriota</taxon>
        <taxon>Stenosarchaea group</taxon>
        <taxon>Halobacteria</taxon>
        <taxon>Halorutilales</taxon>
        <taxon>Halorutilaceae</taxon>
        <taxon>Halorutilus</taxon>
    </lineage>
</organism>
<feature type="binding site" description="type 1 copper site" evidence="10">
    <location>
        <position position="178"/>
    </location>
    <ligand>
        <name>Cu cation</name>
        <dbReference type="ChEBI" id="CHEBI:23378"/>
        <label>1</label>
    </ligand>
</feature>
<accession>A0A9Q4C4I1</accession>
<dbReference type="SUPFAM" id="SSF49503">
    <property type="entry name" value="Cupredoxins"/>
    <property type="match status" value="2"/>
</dbReference>
<evidence type="ECO:0000256" key="6">
    <source>
        <dbReference type="ARBA" id="ARBA00022737"/>
    </source>
</evidence>
<feature type="domain" description="Plastocyanin-like" evidence="12">
    <location>
        <begin position="76"/>
        <end position="188"/>
    </location>
</feature>
<evidence type="ECO:0000256" key="1">
    <source>
        <dbReference type="ARBA" id="ARBA00001960"/>
    </source>
</evidence>
<comment type="catalytic activity">
    <reaction evidence="9">
        <text>nitric oxide + Fe(III)-[cytochrome c] + H2O = Fe(II)-[cytochrome c] + nitrite + 2 H(+)</text>
        <dbReference type="Rhea" id="RHEA:15233"/>
        <dbReference type="Rhea" id="RHEA-COMP:10350"/>
        <dbReference type="Rhea" id="RHEA-COMP:14399"/>
        <dbReference type="ChEBI" id="CHEBI:15377"/>
        <dbReference type="ChEBI" id="CHEBI:15378"/>
        <dbReference type="ChEBI" id="CHEBI:16301"/>
        <dbReference type="ChEBI" id="CHEBI:16480"/>
        <dbReference type="ChEBI" id="CHEBI:29033"/>
        <dbReference type="ChEBI" id="CHEBI:29034"/>
        <dbReference type="EC" id="1.7.2.1"/>
    </reaction>
</comment>
<evidence type="ECO:0000256" key="4">
    <source>
        <dbReference type="ARBA" id="ARBA00017290"/>
    </source>
</evidence>
<evidence type="ECO:0000256" key="2">
    <source>
        <dbReference type="ARBA" id="ARBA00011233"/>
    </source>
</evidence>
<evidence type="ECO:0000256" key="5">
    <source>
        <dbReference type="ARBA" id="ARBA00022723"/>
    </source>
</evidence>
<feature type="compositionally biased region" description="Basic and acidic residues" evidence="11">
    <location>
        <begin position="338"/>
        <end position="348"/>
    </location>
</feature>
<comment type="cofactor">
    <cofactor evidence="10">
        <name>Cu(2+)</name>
        <dbReference type="ChEBI" id="CHEBI:29036"/>
    </cofactor>
</comment>
<evidence type="ECO:0000259" key="12">
    <source>
        <dbReference type="Pfam" id="PF07732"/>
    </source>
</evidence>
<dbReference type="AlphaFoldDB" id="A0A9Q4C4I1"/>